<dbReference type="OrthoDB" id="416454at2759"/>
<name>A0A8K1GTN7_9PASS</name>
<evidence type="ECO:0000313" key="1">
    <source>
        <dbReference type="EMBL" id="TRZ25086.1"/>
    </source>
</evidence>
<dbReference type="AlphaFoldDB" id="A0A8K1GTN7"/>
<organism evidence="1 2">
    <name type="scientific">Zosterops borbonicus</name>
    <dbReference type="NCBI Taxonomy" id="364589"/>
    <lineage>
        <taxon>Eukaryota</taxon>
        <taxon>Metazoa</taxon>
        <taxon>Chordata</taxon>
        <taxon>Craniata</taxon>
        <taxon>Vertebrata</taxon>
        <taxon>Euteleostomi</taxon>
        <taxon>Archelosauria</taxon>
        <taxon>Archosauria</taxon>
        <taxon>Dinosauria</taxon>
        <taxon>Saurischia</taxon>
        <taxon>Theropoda</taxon>
        <taxon>Coelurosauria</taxon>
        <taxon>Aves</taxon>
        <taxon>Neognathae</taxon>
        <taxon>Neoaves</taxon>
        <taxon>Telluraves</taxon>
        <taxon>Australaves</taxon>
        <taxon>Passeriformes</taxon>
        <taxon>Sylvioidea</taxon>
        <taxon>Zosteropidae</taxon>
        <taxon>Zosterops</taxon>
    </lineage>
</organism>
<protein>
    <recommendedName>
        <fullName evidence="3">Reverse transcriptase domain-containing protein</fullName>
    </recommendedName>
</protein>
<gene>
    <name evidence="1" type="ORF">HGM15179_001989</name>
</gene>
<dbReference type="GO" id="GO:0031012">
    <property type="term" value="C:extracellular matrix"/>
    <property type="evidence" value="ECO:0007669"/>
    <property type="project" value="TreeGrafter"/>
</dbReference>
<dbReference type="GO" id="GO:0061343">
    <property type="term" value="P:cell adhesion involved in heart morphogenesis"/>
    <property type="evidence" value="ECO:0007669"/>
    <property type="project" value="TreeGrafter"/>
</dbReference>
<comment type="caution">
    <text evidence="1">The sequence shown here is derived from an EMBL/GenBank/DDBJ whole genome shotgun (WGS) entry which is preliminary data.</text>
</comment>
<dbReference type="Proteomes" id="UP000796761">
    <property type="component" value="Unassembled WGS sequence"/>
</dbReference>
<evidence type="ECO:0000313" key="2">
    <source>
        <dbReference type="Proteomes" id="UP000796761"/>
    </source>
</evidence>
<dbReference type="PANTHER" id="PTHR33395:SF22">
    <property type="entry name" value="REVERSE TRANSCRIPTASE DOMAIN-CONTAINING PROTEIN"/>
    <property type="match status" value="1"/>
</dbReference>
<dbReference type="GO" id="GO:0007508">
    <property type="term" value="P:larval heart development"/>
    <property type="evidence" value="ECO:0007669"/>
    <property type="project" value="TreeGrafter"/>
</dbReference>
<accession>A0A8K1GTN7</accession>
<evidence type="ECO:0008006" key="3">
    <source>
        <dbReference type="Google" id="ProtNLM"/>
    </source>
</evidence>
<reference evidence="1" key="1">
    <citation type="submission" date="2019-04" db="EMBL/GenBank/DDBJ databases">
        <title>Genome assembly of Zosterops borbonicus 15179.</title>
        <authorList>
            <person name="Leroy T."/>
            <person name="Anselmetti Y."/>
            <person name="Tilak M.-K."/>
            <person name="Nabholz B."/>
        </authorList>
    </citation>
    <scope>NUCLEOTIDE SEQUENCE</scope>
    <source>
        <strain evidence="1">HGM_15179</strain>
        <tissue evidence="1">Muscle</tissue>
    </source>
</reference>
<sequence>MTFEKSWQPGEVPGDWEKGNIAPIFIKGRKGGPWQVLRPVSLTSVPGKIMEQLLLEAVLRLIEDREVAGDSQQSFTKDRSCLTNSVTCDGVTASVEKGRAMDVIYVDSYKALTHSPTISFSLNWRDVDLTQG</sequence>
<dbReference type="EMBL" id="SWJQ01000033">
    <property type="protein sequence ID" value="TRZ25086.1"/>
    <property type="molecule type" value="Genomic_DNA"/>
</dbReference>
<keyword evidence="2" id="KW-1185">Reference proteome</keyword>
<dbReference type="PANTHER" id="PTHR33395">
    <property type="entry name" value="TRANSCRIPTASE, PUTATIVE-RELATED-RELATED"/>
    <property type="match status" value="1"/>
</dbReference>
<proteinExistence type="predicted"/>